<dbReference type="SUPFAM" id="SSF141868">
    <property type="entry name" value="EAL domain-like"/>
    <property type="match status" value="1"/>
</dbReference>
<evidence type="ECO:0000313" key="3">
    <source>
        <dbReference type="Proteomes" id="UP000249557"/>
    </source>
</evidence>
<name>A0A2W5A025_9BACT</name>
<dbReference type="PANTHER" id="PTHR33121:SF23">
    <property type="entry name" value="CYCLIC DI-GMP PHOSPHODIESTERASE PDEB"/>
    <property type="match status" value="1"/>
</dbReference>
<dbReference type="CDD" id="cd01948">
    <property type="entry name" value="EAL"/>
    <property type="match status" value="1"/>
</dbReference>
<reference evidence="2 3" key="1">
    <citation type="submission" date="2017-08" db="EMBL/GenBank/DDBJ databases">
        <title>Infants hospitalized years apart are colonized by the same room-sourced microbial strains.</title>
        <authorList>
            <person name="Brooks B."/>
            <person name="Olm M.R."/>
            <person name="Firek B.A."/>
            <person name="Baker R."/>
            <person name="Thomas B.C."/>
            <person name="Morowitz M.J."/>
            <person name="Banfield J.F."/>
        </authorList>
    </citation>
    <scope>NUCLEOTIDE SEQUENCE [LARGE SCALE GENOMIC DNA]</scope>
    <source>
        <strain evidence="2">S2_018_000_R2_104</strain>
    </source>
</reference>
<organism evidence="2 3">
    <name type="scientific">Micavibrio aeruginosavorus</name>
    <dbReference type="NCBI Taxonomy" id="349221"/>
    <lineage>
        <taxon>Bacteria</taxon>
        <taxon>Pseudomonadati</taxon>
        <taxon>Bdellovibrionota</taxon>
        <taxon>Bdellovibrionia</taxon>
        <taxon>Bdellovibrionales</taxon>
        <taxon>Pseudobdellovibrionaceae</taxon>
        <taxon>Micavibrio</taxon>
    </lineage>
</organism>
<sequence>MSADHDLKSQRDRFLAFAFASADFLIEIDREGKIVFTTGATKFFTGHDDNGLYHMDSRKLFSANDIPILEGMQKKAHAGSKQGPYLVTIKNPAEETPGVRAFISGFSIEEKGSLYVSVAKGDGLLRIMGFEADAPPKISSSTDFETLIAKKIPELMAAGANADMTLLELAGLKEQQSKLDEDSWSSFMSSIAEVVMAASIDGETAASLEDGKYVILQEAGAKDLTATLEEKIKNVAKKFKMDDVIDIKSKTVEGDLPSLTEREATRAIIYTMNKMEKDGLENCGDDLKKSFKFFLEENTNKIKNLKNIISHQRFSIHFQPIVELQTLNVTHHEVLARFNTEDSPYELIVLGEDVGIAPDIDMSVCRQTLKYADKHKKDNIGKLAVNLSGVSIQNEQFVASLIKTLKEYPDAAKHVLFEITESSNIKNLDMVDGFIQQLRKAGHQVCLDDFGAGAASFQYLHKLGVDGVKIDGVYTKAILNSPRDATMIKNLTQMCHELDIYVVAEFVETEDQSKYLRDIGVDKGQGWLFGKAQPEVVSLLQKQG</sequence>
<dbReference type="SMART" id="SM00052">
    <property type="entry name" value="EAL"/>
    <property type="match status" value="1"/>
</dbReference>
<feature type="domain" description="EAL" evidence="1">
    <location>
        <begin position="298"/>
        <end position="544"/>
    </location>
</feature>
<dbReference type="InterPro" id="IPR050706">
    <property type="entry name" value="Cyclic-di-GMP_PDE-like"/>
</dbReference>
<protein>
    <recommendedName>
        <fullName evidence="1">EAL domain-containing protein</fullName>
    </recommendedName>
</protein>
<dbReference type="PANTHER" id="PTHR33121">
    <property type="entry name" value="CYCLIC DI-GMP PHOSPHODIESTERASE PDEF"/>
    <property type="match status" value="1"/>
</dbReference>
<dbReference type="Pfam" id="PF00563">
    <property type="entry name" value="EAL"/>
    <property type="match status" value="1"/>
</dbReference>
<evidence type="ECO:0000259" key="1">
    <source>
        <dbReference type="PROSITE" id="PS50883"/>
    </source>
</evidence>
<dbReference type="EMBL" id="QFNK01000134">
    <property type="protein sequence ID" value="PZO85789.1"/>
    <property type="molecule type" value="Genomic_DNA"/>
</dbReference>
<dbReference type="PROSITE" id="PS50883">
    <property type="entry name" value="EAL"/>
    <property type="match status" value="1"/>
</dbReference>
<dbReference type="Gene3D" id="3.20.20.450">
    <property type="entry name" value="EAL domain"/>
    <property type="match status" value="1"/>
</dbReference>
<proteinExistence type="predicted"/>
<evidence type="ECO:0000313" key="2">
    <source>
        <dbReference type="EMBL" id="PZO85789.1"/>
    </source>
</evidence>
<accession>A0A2W5A025</accession>
<dbReference type="AlphaFoldDB" id="A0A2W5A025"/>
<dbReference type="InterPro" id="IPR035919">
    <property type="entry name" value="EAL_sf"/>
</dbReference>
<dbReference type="GO" id="GO:0071111">
    <property type="term" value="F:cyclic-guanylate-specific phosphodiesterase activity"/>
    <property type="evidence" value="ECO:0007669"/>
    <property type="project" value="InterPro"/>
</dbReference>
<gene>
    <name evidence="2" type="ORF">DI626_07050</name>
</gene>
<comment type="caution">
    <text evidence="2">The sequence shown here is derived from an EMBL/GenBank/DDBJ whole genome shotgun (WGS) entry which is preliminary data.</text>
</comment>
<dbReference type="InterPro" id="IPR001633">
    <property type="entry name" value="EAL_dom"/>
</dbReference>
<dbReference type="Proteomes" id="UP000249557">
    <property type="component" value="Unassembled WGS sequence"/>
</dbReference>